<evidence type="ECO:0000256" key="9">
    <source>
        <dbReference type="ARBA" id="ARBA00022734"/>
    </source>
</evidence>
<evidence type="ECO:0000256" key="14">
    <source>
        <dbReference type="ARBA" id="ARBA00023157"/>
    </source>
</evidence>
<keyword evidence="15" id="KW-0325">Glycoprotein</keyword>
<dbReference type="GO" id="GO:0046872">
    <property type="term" value="F:metal ion binding"/>
    <property type="evidence" value="ECO:0007669"/>
    <property type="project" value="UniProtKB-KW"/>
</dbReference>
<name>A0A2A2KF26_9BILA</name>
<keyword evidence="11 17" id="KW-1133">Transmembrane helix</keyword>
<evidence type="ECO:0000256" key="11">
    <source>
        <dbReference type="ARBA" id="ARBA00022989"/>
    </source>
</evidence>
<feature type="transmembrane region" description="Helical" evidence="17">
    <location>
        <begin position="21"/>
        <end position="38"/>
    </location>
</feature>
<proteinExistence type="inferred from homology"/>
<dbReference type="GO" id="GO:0004653">
    <property type="term" value="F:polypeptide N-acetylgalactosaminyltransferase activity"/>
    <property type="evidence" value="ECO:0007669"/>
    <property type="project" value="TreeGrafter"/>
</dbReference>
<keyword evidence="14 17" id="KW-1015">Disulfide bond</keyword>
<evidence type="ECO:0000256" key="2">
    <source>
        <dbReference type="ARBA" id="ARBA00004323"/>
    </source>
</evidence>
<evidence type="ECO:0000256" key="8">
    <source>
        <dbReference type="ARBA" id="ARBA00022723"/>
    </source>
</evidence>
<accession>A0A2A2KF26</accession>
<keyword evidence="5 17" id="KW-0328">Glycosyltransferase</keyword>
<evidence type="ECO:0000256" key="6">
    <source>
        <dbReference type="ARBA" id="ARBA00022679"/>
    </source>
</evidence>
<comment type="pathway">
    <text evidence="3 17">Protein modification; protein glycosylation.</text>
</comment>
<dbReference type="FunFam" id="2.80.10.50:FF:000019">
    <property type="entry name" value="Polypeptide N-acetylgalactosaminyltransferase"/>
    <property type="match status" value="1"/>
</dbReference>
<evidence type="ECO:0000313" key="20">
    <source>
        <dbReference type="EMBL" id="PAV72453.1"/>
    </source>
</evidence>
<dbReference type="InterPro" id="IPR000772">
    <property type="entry name" value="Ricin_B_lectin"/>
</dbReference>
<gene>
    <name evidence="20" type="ORF">WR25_02640</name>
</gene>
<dbReference type="EMBL" id="LIAE01008785">
    <property type="protein sequence ID" value="PAV72453.1"/>
    <property type="molecule type" value="Genomic_DNA"/>
</dbReference>
<dbReference type="InterPro" id="IPR035992">
    <property type="entry name" value="Ricin_B-like_lectins"/>
</dbReference>
<evidence type="ECO:0000256" key="13">
    <source>
        <dbReference type="ARBA" id="ARBA00023136"/>
    </source>
</evidence>
<dbReference type="InterPro" id="IPR045885">
    <property type="entry name" value="GalNAc-T"/>
</dbReference>
<dbReference type="OrthoDB" id="330637at2759"/>
<dbReference type="STRING" id="2018661.A0A2A2KF26"/>
<dbReference type="CDD" id="cd02510">
    <property type="entry name" value="pp-GalNAc-T"/>
    <property type="match status" value="1"/>
</dbReference>
<keyword evidence="6 17" id="KW-0808">Transferase</keyword>
<dbReference type="PANTHER" id="PTHR11675:SF68">
    <property type="entry name" value="N-ACETYLGALACTOSAMINYLTRANSFERASE 7"/>
    <property type="match status" value="1"/>
</dbReference>
<evidence type="ECO:0000256" key="10">
    <source>
        <dbReference type="ARBA" id="ARBA00022968"/>
    </source>
</evidence>
<dbReference type="PROSITE" id="PS50231">
    <property type="entry name" value="RICIN_B_LECTIN"/>
    <property type="match status" value="1"/>
</dbReference>
<evidence type="ECO:0000256" key="4">
    <source>
        <dbReference type="ARBA" id="ARBA00005680"/>
    </source>
</evidence>
<feature type="domain" description="Ricin B lectin" evidence="19">
    <location>
        <begin position="479"/>
        <end position="598"/>
    </location>
</feature>
<dbReference type="GO" id="GO:0006493">
    <property type="term" value="P:protein O-linked glycosylation"/>
    <property type="evidence" value="ECO:0007669"/>
    <property type="project" value="TreeGrafter"/>
</dbReference>
<keyword evidence="13 17" id="KW-0472">Membrane</keyword>
<dbReference type="Proteomes" id="UP000218231">
    <property type="component" value="Unassembled WGS sequence"/>
</dbReference>
<keyword evidence="9 17" id="KW-0430">Lectin</keyword>
<feature type="region of interest" description="Disordered" evidence="18">
    <location>
        <begin position="54"/>
        <end position="77"/>
    </location>
</feature>
<protein>
    <recommendedName>
        <fullName evidence="17">Polypeptide N-acetylgalactosaminyltransferase</fullName>
        <ecNumber evidence="17">2.4.1.-</ecNumber>
    </recommendedName>
    <alternativeName>
        <fullName evidence="17">Protein-UDP acetylgalactosaminyltransferase</fullName>
    </alternativeName>
</protein>
<evidence type="ECO:0000256" key="17">
    <source>
        <dbReference type="RuleBase" id="RU361242"/>
    </source>
</evidence>
<dbReference type="Gene3D" id="2.80.10.50">
    <property type="match status" value="1"/>
</dbReference>
<dbReference type="Pfam" id="PF00535">
    <property type="entry name" value="Glycos_transf_2"/>
    <property type="match status" value="1"/>
</dbReference>
<dbReference type="GO" id="GO:0000139">
    <property type="term" value="C:Golgi membrane"/>
    <property type="evidence" value="ECO:0007669"/>
    <property type="project" value="UniProtKB-SubCell"/>
</dbReference>
<evidence type="ECO:0000259" key="19">
    <source>
        <dbReference type="SMART" id="SM00458"/>
    </source>
</evidence>
<keyword evidence="21" id="KW-1185">Reference proteome</keyword>
<evidence type="ECO:0000256" key="16">
    <source>
        <dbReference type="ARBA" id="ARBA00023211"/>
    </source>
</evidence>
<dbReference type="SMART" id="SM00458">
    <property type="entry name" value="RICIN"/>
    <property type="match status" value="1"/>
</dbReference>
<evidence type="ECO:0000256" key="5">
    <source>
        <dbReference type="ARBA" id="ARBA00022676"/>
    </source>
</evidence>
<keyword evidence="16 17" id="KW-0464">Manganese</keyword>
<dbReference type="InterPro" id="IPR029044">
    <property type="entry name" value="Nucleotide-diphossugar_trans"/>
</dbReference>
<evidence type="ECO:0000313" key="21">
    <source>
        <dbReference type="Proteomes" id="UP000218231"/>
    </source>
</evidence>
<dbReference type="FunFam" id="3.90.550.10:FF:000053">
    <property type="entry name" value="Polypeptide N-acetylgalactosaminyltransferase"/>
    <property type="match status" value="1"/>
</dbReference>
<dbReference type="Pfam" id="PF00652">
    <property type="entry name" value="Ricin_B_lectin"/>
    <property type="match status" value="1"/>
</dbReference>
<evidence type="ECO:0000256" key="15">
    <source>
        <dbReference type="ARBA" id="ARBA00023180"/>
    </source>
</evidence>
<dbReference type="CDD" id="cd23437">
    <property type="entry name" value="beta-trefoil_Ricin_GALNT7"/>
    <property type="match status" value="1"/>
</dbReference>
<evidence type="ECO:0000256" key="7">
    <source>
        <dbReference type="ARBA" id="ARBA00022692"/>
    </source>
</evidence>
<keyword evidence="10" id="KW-0735">Signal-anchor</keyword>
<organism evidence="20 21">
    <name type="scientific">Diploscapter pachys</name>
    <dbReference type="NCBI Taxonomy" id="2018661"/>
    <lineage>
        <taxon>Eukaryota</taxon>
        <taxon>Metazoa</taxon>
        <taxon>Ecdysozoa</taxon>
        <taxon>Nematoda</taxon>
        <taxon>Chromadorea</taxon>
        <taxon>Rhabditida</taxon>
        <taxon>Rhabditina</taxon>
        <taxon>Rhabditomorpha</taxon>
        <taxon>Rhabditoidea</taxon>
        <taxon>Rhabditidae</taxon>
        <taxon>Diploscapter</taxon>
    </lineage>
</organism>
<evidence type="ECO:0000256" key="18">
    <source>
        <dbReference type="SAM" id="MobiDB-lite"/>
    </source>
</evidence>
<dbReference type="AlphaFoldDB" id="A0A2A2KF26"/>
<dbReference type="SUPFAM" id="SSF50370">
    <property type="entry name" value="Ricin B-like lectins"/>
    <property type="match status" value="1"/>
</dbReference>
<dbReference type="UniPathway" id="UPA00378"/>
<reference evidence="20 21" key="1">
    <citation type="journal article" date="2017" name="Curr. Biol.">
        <title>Genome architecture and evolution of a unichromosomal asexual nematode.</title>
        <authorList>
            <person name="Fradin H."/>
            <person name="Zegar C."/>
            <person name="Gutwein M."/>
            <person name="Lucas J."/>
            <person name="Kovtun M."/>
            <person name="Corcoran D."/>
            <person name="Baugh L.R."/>
            <person name="Kiontke K."/>
            <person name="Gunsalus K."/>
            <person name="Fitch D.H."/>
            <person name="Piano F."/>
        </authorList>
    </citation>
    <scope>NUCLEOTIDE SEQUENCE [LARGE SCALE GENOMIC DNA]</scope>
    <source>
        <strain evidence="20">PF1309</strain>
    </source>
</reference>
<comment type="subcellular location">
    <subcellularLocation>
        <location evidence="2 17">Golgi apparatus membrane</location>
        <topology evidence="2 17">Single-pass type II membrane protein</topology>
    </subcellularLocation>
</comment>
<sequence length="604" mass="69405">MSWRRKQLELQRYCRQKPIRLLAFGFLLFIFIFAVAYWNDDGHKRSYDLHEHGDNSLDGDQNGNLPETELPGGQDPRTVFKYGVLGNFEPEKSEVPSDQPGEKGQPVVVTGEEALRESQRSESEFGFHTYVSDMISLTRTIPDIRPTECKYWHYPEKLPSVSVVIVFHNEGWTPLLRTVHSVLLRSPPQFLKEVVMVDDYSDKEHLKAKLEKYVAQFDGKVRLVRTDDREGLIRARTIGAKAATGDVVIFLDAHCEVNTNWLPPLLAPIARNRKVMTVPVIDGIDAKTWEYRSVYGDPERKYSGIFEWGLLYKETHITERELKDRTHDSQPFRSPTHAGGLFAIDRKWFEELGYYDEGLQIWGGEQYELSFKIWQCGGGILFVPCSHVGHVYRSHMPYTFGKLSGKPVISTNMLRVVKTWMDEYDQYYFIREPQAQKVDPGDLTAQLDLKKRLSCKSFKWYMEKVAYDVFTSFPLLPPNQVWGEARNPETSKCLDRMGGIPGPLGANGCHGWGGNQLLRLNMKGQLAQGEWCLTAQGNSIRANHCVKGTVDGQWIYDEKTQQIAHKSNRKCITVEKDSNNISLKPCDENNALQKFVWKEFYQRS</sequence>
<keyword evidence="7 17" id="KW-0812">Transmembrane</keyword>
<dbReference type="Gene3D" id="3.90.550.10">
    <property type="entry name" value="Spore Coat Polysaccharide Biosynthesis Protein SpsA, Chain A"/>
    <property type="match status" value="1"/>
</dbReference>
<dbReference type="GO" id="GO:0030246">
    <property type="term" value="F:carbohydrate binding"/>
    <property type="evidence" value="ECO:0007669"/>
    <property type="project" value="UniProtKB-KW"/>
</dbReference>
<comment type="cofactor">
    <cofactor evidence="1 17">
        <name>Mn(2+)</name>
        <dbReference type="ChEBI" id="CHEBI:29035"/>
    </cofactor>
</comment>
<comment type="similarity">
    <text evidence="4 17">Belongs to the glycosyltransferase 2 family. GalNAc-T subfamily.</text>
</comment>
<keyword evidence="8" id="KW-0479">Metal-binding</keyword>
<dbReference type="InterPro" id="IPR001173">
    <property type="entry name" value="Glyco_trans_2-like"/>
</dbReference>
<comment type="caution">
    <text evidence="20">The sequence shown here is derived from an EMBL/GenBank/DDBJ whole genome shotgun (WGS) entry which is preliminary data.</text>
</comment>
<dbReference type="SUPFAM" id="SSF53448">
    <property type="entry name" value="Nucleotide-diphospho-sugar transferases"/>
    <property type="match status" value="1"/>
</dbReference>
<keyword evidence="12 17" id="KW-0333">Golgi apparatus</keyword>
<evidence type="ECO:0000256" key="12">
    <source>
        <dbReference type="ARBA" id="ARBA00023034"/>
    </source>
</evidence>
<evidence type="ECO:0000256" key="1">
    <source>
        <dbReference type="ARBA" id="ARBA00001936"/>
    </source>
</evidence>
<dbReference type="EC" id="2.4.1.-" evidence="17"/>
<dbReference type="PANTHER" id="PTHR11675">
    <property type="entry name" value="N-ACETYLGALACTOSAMINYLTRANSFERASE"/>
    <property type="match status" value="1"/>
</dbReference>
<evidence type="ECO:0000256" key="3">
    <source>
        <dbReference type="ARBA" id="ARBA00004922"/>
    </source>
</evidence>